<dbReference type="InterPro" id="IPR013786">
    <property type="entry name" value="AcylCoA_DH/ox_N"/>
</dbReference>
<dbReference type="GO" id="GO:0019254">
    <property type="term" value="P:carnitine metabolic process, CoA-linked"/>
    <property type="evidence" value="ECO:0007669"/>
    <property type="project" value="TreeGrafter"/>
</dbReference>
<accession>L5KW95</accession>
<sequence length="107" mass="11586">MFIICRWEKAGEVSRELWEKAGKQGLLGVNIAEHHGGIGGDLYSAAVVWEEQGYSNCTGPGFSLHSDIVMPYIANYGSEEQIKHFIPQMTSGKCIGAIAMTEPGAGR</sequence>
<keyword evidence="1" id="KW-0560">Oxidoreductase</keyword>
<dbReference type="EMBL" id="KB030533">
    <property type="protein sequence ID" value="ELK15687.1"/>
    <property type="molecule type" value="Genomic_DNA"/>
</dbReference>
<gene>
    <name evidence="3" type="ORF">PAL_GLEAN10008656</name>
</gene>
<dbReference type="InterPro" id="IPR009100">
    <property type="entry name" value="AcylCoA_DH/oxidase_NM_dom_sf"/>
</dbReference>
<protein>
    <submittedName>
        <fullName evidence="3">Long-chain specific acyl-CoA dehydrogenase, mitochondrial</fullName>
    </submittedName>
</protein>
<dbReference type="STRING" id="9402.L5KW95"/>
<feature type="domain" description="Acyl-CoA dehydrogenase/oxidase N-terminal" evidence="2">
    <location>
        <begin position="6"/>
        <end position="93"/>
    </location>
</feature>
<evidence type="ECO:0000313" key="4">
    <source>
        <dbReference type="Proteomes" id="UP000010552"/>
    </source>
</evidence>
<dbReference type="Gene3D" id="1.10.540.10">
    <property type="entry name" value="Acyl-CoA dehydrogenase/oxidase, N-terminal domain"/>
    <property type="match status" value="1"/>
</dbReference>
<dbReference type="PANTHER" id="PTHR48083:SF20">
    <property type="entry name" value="LONG-CHAIN SPECIFIC ACYL-COA DEHYDROGENASE, MITOCHONDRIAL"/>
    <property type="match status" value="1"/>
</dbReference>
<dbReference type="AlphaFoldDB" id="L5KW95"/>
<name>L5KW95_PTEAL</name>
<dbReference type="GO" id="GO:0005739">
    <property type="term" value="C:mitochondrion"/>
    <property type="evidence" value="ECO:0007669"/>
    <property type="project" value="TreeGrafter"/>
</dbReference>
<keyword evidence="4" id="KW-1185">Reference proteome</keyword>
<evidence type="ECO:0000259" key="2">
    <source>
        <dbReference type="Pfam" id="PF02771"/>
    </source>
</evidence>
<dbReference type="GO" id="GO:0004466">
    <property type="term" value="F:long-chain fatty acyl-CoA dehydrogenase activity"/>
    <property type="evidence" value="ECO:0007669"/>
    <property type="project" value="TreeGrafter"/>
</dbReference>
<dbReference type="Proteomes" id="UP000010552">
    <property type="component" value="Unassembled WGS sequence"/>
</dbReference>
<dbReference type="GO" id="GO:0033539">
    <property type="term" value="P:fatty acid beta-oxidation using acyl-CoA dehydrogenase"/>
    <property type="evidence" value="ECO:0007669"/>
    <property type="project" value="TreeGrafter"/>
</dbReference>
<dbReference type="InterPro" id="IPR050741">
    <property type="entry name" value="Acyl-CoA_dehydrogenase"/>
</dbReference>
<dbReference type="GO" id="GO:0042758">
    <property type="term" value="P:long-chain fatty acid catabolic process"/>
    <property type="evidence" value="ECO:0007669"/>
    <property type="project" value="TreeGrafter"/>
</dbReference>
<dbReference type="eggNOG" id="KOG0141">
    <property type="taxonomic scope" value="Eukaryota"/>
</dbReference>
<evidence type="ECO:0000256" key="1">
    <source>
        <dbReference type="ARBA" id="ARBA00023002"/>
    </source>
</evidence>
<evidence type="ECO:0000313" key="3">
    <source>
        <dbReference type="EMBL" id="ELK15687.1"/>
    </source>
</evidence>
<proteinExistence type="predicted"/>
<organism evidence="3 4">
    <name type="scientific">Pteropus alecto</name>
    <name type="common">Black flying fox</name>
    <dbReference type="NCBI Taxonomy" id="9402"/>
    <lineage>
        <taxon>Eukaryota</taxon>
        <taxon>Metazoa</taxon>
        <taxon>Chordata</taxon>
        <taxon>Craniata</taxon>
        <taxon>Vertebrata</taxon>
        <taxon>Euteleostomi</taxon>
        <taxon>Mammalia</taxon>
        <taxon>Eutheria</taxon>
        <taxon>Laurasiatheria</taxon>
        <taxon>Chiroptera</taxon>
        <taxon>Yinpterochiroptera</taxon>
        <taxon>Pteropodoidea</taxon>
        <taxon>Pteropodidae</taxon>
        <taxon>Pteropodinae</taxon>
        <taxon>Pteropus</taxon>
    </lineage>
</organism>
<dbReference type="GO" id="GO:0050660">
    <property type="term" value="F:flavin adenine dinucleotide binding"/>
    <property type="evidence" value="ECO:0007669"/>
    <property type="project" value="InterPro"/>
</dbReference>
<dbReference type="InParanoid" id="L5KW95"/>
<dbReference type="Pfam" id="PF02771">
    <property type="entry name" value="Acyl-CoA_dh_N"/>
    <property type="match status" value="1"/>
</dbReference>
<reference evidence="4" key="1">
    <citation type="journal article" date="2013" name="Science">
        <title>Comparative analysis of bat genomes provides insight into the evolution of flight and immunity.</title>
        <authorList>
            <person name="Zhang G."/>
            <person name="Cowled C."/>
            <person name="Shi Z."/>
            <person name="Huang Z."/>
            <person name="Bishop-Lilly K.A."/>
            <person name="Fang X."/>
            <person name="Wynne J.W."/>
            <person name="Xiong Z."/>
            <person name="Baker M.L."/>
            <person name="Zhao W."/>
            <person name="Tachedjian M."/>
            <person name="Zhu Y."/>
            <person name="Zhou P."/>
            <person name="Jiang X."/>
            <person name="Ng J."/>
            <person name="Yang L."/>
            <person name="Wu L."/>
            <person name="Xiao J."/>
            <person name="Feng Y."/>
            <person name="Chen Y."/>
            <person name="Sun X."/>
            <person name="Zhang Y."/>
            <person name="Marsh G.A."/>
            <person name="Crameri G."/>
            <person name="Broder C.C."/>
            <person name="Frey K.G."/>
            <person name="Wang L.F."/>
            <person name="Wang J."/>
        </authorList>
    </citation>
    <scope>NUCLEOTIDE SEQUENCE [LARGE SCALE GENOMIC DNA]</scope>
</reference>
<dbReference type="InterPro" id="IPR037069">
    <property type="entry name" value="AcylCoA_DH/ox_N_sf"/>
</dbReference>
<dbReference type="SUPFAM" id="SSF56645">
    <property type="entry name" value="Acyl-CoA dehydrogenase NM domain-like"/>
    <property type="match status" value="1"/>
</dbReference>
<dbReference type="PANTHER" id="PTHR48083">
    <property type="entry name" value="MEDIUM-CHAIN SPECIFIC ACYL-COA DEHYDROGENASE, MITOCHONDRIAL-RELATED"/>
    <property type="match status" value="1"/>
</dbReference>